<dbReference type="Proteomes" id="UP000670152">
    <property type="component" value="Unassembled WGS sequence"/>
</dbReference>
<dbReference type="InterPro" id="IPR036927">
    <property type="entry name" value="Cyt_c_oxase-like_su1_sf"/>
</dbReference>
<name>A0A836JXC7_9HYME</name>
<accession>A0A836JXC7</accession>
<organism evidence="3 4">
    <name type="scientific">Acromyrmex heyeri</name>
    <dbReference type="NCBI Taxonomy" id="230685"/>
    <lineage>
        <taxon>Eukaryota</taxon>
        <taxon>Metazoa</taxon>
        <taxon>Ecdysozoa</taxon>
        <taxon>Arthropoda</taxon>
        <taxon>Hexapoda</taxon>
        <taxon>Insecta</taxon>
        <taxon>Pterygota</taxon>
        <taxon>Neoptera</taxon>
        <taxon>Endopterygota</taxon>
        <taxon>Hymenoptera</taxon>
        <taxon>Apocrita</taxon>
        <taxon>Aculeata</taxon>
        <taxon>Formicoidea</taxon>
        <taxon>Formicidae</taxon>
        <taxon>Myrmicinae</taxon>
        <taxon>Acromyrmex</taxon>
    </lineage>
</organism>
<evidence type="ECO:0000313" key="4">
    <source>
        <dbReference type="Proteomes" id="UP000670152"/>
    </source>
</evidence>
<keyword evidence="1" id="KW-0472">Membrane</keyword>
<keyword evidence="1" id="KW-1133">Transmembrane helix</keyword>
<dbReference type="AlphaFoldDB" id="A0A836JXC7"/>
<evidence type="ECO:0000259" key="2">
    <source>
        <dbReference type="Pfam" id="PF26215"/>
    </source>
</evidence>
<feature type="non-terminal residue" evidence="3">
    <location>
        <position position="1"/>
    </location>
</feature>
<feature type="domain" description="Helix-turn-helix" evidence="2">
    <location>
        <begin position="109"/>
        <end position="155"/>
    </location>
</feature>
<dbReference type="SUPFAM" id="SSF81442">
    <property type="entry name" value="Cytochrome c oxidase subunit I-like"/>
    <property type="match status" value="1"/>
</dbReference>
<dbReference type="PANTHER" id="PTHR21301">
    <property type="entry name" value="REVERSE TRANSCRIPTASE"/>
    <property type="match status" value="1"/>
</dbReference>
<evidence type="ECO:0000313" key="3">
    <source>
        <dbReference type="EMBL" id="KAG5329092.1"/>
    </source>
</evidence>
<dbReference type="Pfam" id="PF26215">
    <property type="entry name" value="HTH_animal"/>
    <property type="match status" value="1"/>
</dbReference>
<dbReference type="OrthoDB" id="7551601at2759"/>
<feature type="non-terminal residue" evidence="3">
    <location>
        <position position="225"/>
    </location>
</feature>
<keyword evidence="4" id="KW-1185">Reference proteome</keyword>
<dbReference type="PANTHER" id="PTHR21301:SF10">
    <property type="entry name" value="REVERSE TRANSCRIPTASE DOMAIN-CONTAINING PROTEIN"/>
    <property type="match status" value="1"/>
</dbReference>
<protein>
    <submittedName>
        <fullName evidence="3">COX1 oxidase</fullName>
    </submittedName>
</protein>
<keyword evidence="1" id="KW-0812">Transmembrane</keyword>
<dbReference type="Gene3D" id="1.20.210.10">
    <property type="entry name" value="Cytochrome c oxidase-like, subunit I domain"/>
    <property type="match status" value="1"/>
</dbReference>
<feature type="transmembrane region" description="Helical" evidence="1">
    <location>
        <begin position="170"/>
        <end position="188"/>
    </location>
</feature>
<gene>
    <name evidence="3" type="primary">Coi_1</name>
    <name evidence="3" type="ORF">G6Z77_0015185</name>
</gene>
<sequence>MVRNETIQILKSIGYIDLNLYKKLYVSDGELPSSYGLPKIHKEGHPLRLIVSCINSAFYPLAIFLKEIIDNNNKKNFSYVKNSFYLVNKLNRRGSIIFDIYKKPTNSGRYLNYFSNHPLVHKRGVIIGQLDRILFLSHPKFHTLYLPLTSNIFHRRPSIEYQKILSLDKILLLVRSILVAAVLLLLFLPDLAGVTINRPLTDRNLNTSFFDLSGGGDPILYQHLS</sequence>
<dbReference type="EMBL" id="JAANIB010006445">
    <property type="protein sequence ID" value="KAG5329092.1"/>
    <property type="molecule type" value="Genomic_DNA"/>
</dbReference>
<comment type="caution">
    <text evidence="3">The sequence shown here is derived from an EMBL/GenBank/DDBJ whole genome shotgun (WGS) entry which is preliminary data.</text>
</comment>
<proteinExistence type="predicted"/>
<evidence type="ECO:0000256" key="1">
    <source>
        <dbReference type="SAM" id="Phobius"/>
    </source>
</evidence>
<dbReference type="InterPro" id="IPR058912">
    <property type="entry name" value="HTH_animal"/>
</dbReference>
<reference evidence="3 4" key="1">
    <citation type="submission" date="2020-02" db="EMBL/GenBank/DDBJ databases">
        <title>Relaxed selection underlies rapid genomic changes in the transitions from sociality to social parasitism in ants.</title>
        <authorList>
            <person name="Bi X."/>
        </authorList>
    </citation>
    <scope>NUCLEOTIDE SEQUENCE [LARGE SCALE GENOMIC DNA]</scope>
    <source>
        <strain evidence="3">BGI-DK2014b</strain>
        <tissue evidence="3">Whole body</tissue>
    </source>
</reference>